<dbReference type="NCBIfam" id="TIGR00467">
    <property type="entry name" value="lysS_arch"/>
    <property type="match status" value="1"/>
</dbReference>
<dbReference type="EC" id="6.1.1.6" evidence="10"/>
<reference evidence="12 13" key="1">
    <citation type="submission" date="2019-02" db="EMBL/GenBank/DDBJ databases">
        <title>Genomic Encyclopedia of Archaeal and Bacterial Type Strains, Phase II (KMG-II): from individual species to whole genera.</title>
        <authorList>
            <person name="Goeker M."/>
        </authorList>
    </citation>
    <scope>NUCLEOTIDE SEQUENCE [LARGE SCALE GENOMIC DNA]</scope>
    <source>
        <strain evidence="12 13">DSM 18328</strain>
    </source>
</reference>
<dbReference type="HAMAP" id="MF_00177">
    <property type="entry name" value="Lys_tRNA_synth_class1"/>
    <property type="match status" value="1"/>
</dbReference>
<comment type="catalytic activity">
    <reaction evidence="9 10">
        <text>tRNA(Lys) + L-lysine + ATP = L-lysyl-tRNA(Lys) + AMP + diphosphate</text>
        <dbReference type="Rhea" id="RHEA:20792"/>
        <dbReference type="Rhea" id="RHEA-COMP:9696"/>
        <dbReference type="Rhea" id="RHEA-COMP:9697"/>
        <dbReference type="ChEBI" id="CHEBI:30616"/>
        <dbReference type="ChEBI" id="CHEBI:32551"/>
        <dbReference type="ChEBI" id="CHEBI:33019"/>
        <dbReference type="ChEBI" id="CHEBI:78442"/>
        <dbReference type="ChEBI" id="CHEBI:78529"/>
        <dbReference type="ChEBI" id="CHEBI:456215"/>
        <dbReference type="EC" id="6.1.1.6"/>
    </reaction>
</comment>
<gene>
    <name evidence="10" type="primary">lysS</name>
    <name evidence="12" type="ORF">BDK88_0499</name>
</gene>
<dbReference type="PANTHER" id="PTHR37940:SF1">
    <property type="entry name" value="LYSINE--TRNA LIGASE"/>
    <property type="match status" value="1"/>
</dbReference>
<dbReference type="OrthoDB" id="6838at2157"/>
<evidence type="ECO:0000256" key="5">
    <source>
        <dbReference type="ARBA" id="ARBA00022741"/>
    </source>
</evidence>
<dbReference type="Gene3D" id="1.10.10.350">
    <property type="match status" value="1"/>
</dbReference>
<keyword evidence="6 10" id="KW-0067">ATP-binding</keyword>
<feature type="compositionally biased region" description="Acidic residues" evidence="11">
    <location>
        <begin position="1"/>
        <end position="17"/>
    </location>
</feature>
<evidence type="ECO:0000256" key="7">
    <source>
        <dbReference type="ARBA" id="ARBA00022917"/>
    </source>
</evidence>
<comment type="subcellular location">
    <subcellularLocation>
        <location evidence="1 10">Cytoplasm</location>
    </subcellularLocation>
</comment>
<proteinExistence type="inferred from homology"/>
<feature type="region of interest" description="Disordered" evidence="11">
    <location>
        <begin position="1"/>
        <end position="28"/>
    </location>
</feature>
<accession>A0A482YFC8</accession>
<dbReference type="Proteomes" id="UP000291097">
    <property type="component" value="Unassembled WGS sequence"/>
</dbReference>
<protein>
    <recommendedName>
        <fullName evidence="10">Lysine--tRNA ligase</fullName>
        <ecNumber evidence="10">6.1.1.6</ecNumber>
    </recommendedName>
    <alternativeName>
        <fullName evidence="10">Lysyl-tRNA synthetase</fullName>
        <shortName evidence="10">LysRS</shortName>
    </alternativeName>
</protein>
<keyword evidence="3 10" id="KW-0963">Cytoplasm</keyword>
<dbReference type="InterPro" id="IPR002904">
    <property type="entry name" value="Lys-tRNA-ligase"/>
</dbReference>
<dbReference type="GO" id="GO:0000049">
    <property type="term" value="F:tRNA binding"/>
    <property type="evidence" value="ECO:0007669"/>
    <property type="project" value="InterPro"/>
</dbReference>
<evidence type="ECO:0000256" key="4">
    <source>
        <dbReference type="ARBA" id="ARBA00022598"/>
    </source>
</evidence>
<dbReference type="InterPro" id="IPR042078">
    <property type="entry name" value="Lys-tRNA-ligase_SC_fold"/>
</dbReference>
<keyword evidence="4 10" id="KW-0436">Ligase</keyword>
<evidence type="ECO:0000256" key="10">
    <source>
        <dbReference type="HAMAP-Rule" id="MF_00177"/>
    </source>
</evidence>
<keyword evidence="7 10" id="KW-0648">Protein biosynthesis</keyword>
<dbReference type="GO" id="GO:0005524">
    <property type="term" value="F:ATP binding"/>
    <property type="evidence" value="ECO:0007669"/>
    <property type="project" value="UniProtKB-UniRule"/>
</dbReference>
<dbReference type="GO" id="GO:0006430">
    <property type="term" value="P:lysyl-tRNA aminoacylation"/>
    <property type="evidence" value="ECO:0007669"/>
    <property type="project" value="UniProtKB-UniRule"/>
</dbReference>
<comment type="caution">
    <text evidence="10">Lacks conserved residue(s) required for the propagation of feature annotation.</text>
</comment>
<dbReference type="PANTHER" id="PTHR37940">
    <property type="entry name" value="LYSINE--TRNA LIGASE"/>
    <property type="match status" value="1"/>
</dbReference>
<dbReference type="RefSeq" id="WP_130499014.1">
    <property type="nucleotide sequence ID" value="NZ_SHMP01000003.1"/>
</dbReference>
<dbReference type="EMBL" id="SHMP01000003">
    <property type="protein sequence ID" value="RZV11619.1"/>
    <property type="molecule type" value="Genomic_DNA"/>
</dbReference>
<dbReference type="SUPFAM" id="SSF52374">
    <property type="entry name" value="Nucleotidylyl transferase"/>
    <property type="match status" value="1"/>
</dbReference>
<organism evidence="12 13">
    <name type="scientific">Natrinema hispanicum</name>
    <dbReference type="NCBI Taxonomy" id="392421"/>
    <lineage>
        <taxon>Archaea</taxon>
        <taxon>Methanobacteriati</taxon>
        <taxon>Methanobacteriota</taxon>
        <taxon>Stenosarchaea group</taxon>
        <taxon>Halobacteria</taxon>
        <taxon>Halobacteriales</taxon>
        <taxon>Natrialbaceae</taxon>
        <taxon>Natrinema</taxon>
    </lineage>
</organism>
<dbReference type="Gene3D" id="6.10.20.10">
    <property type="entry name" value="Lysine tRNA ligase, stem contact fold domain"/>
    <property type="match status" value="1"/>
</dbReference>
<dbReference type="PROSITE" id="PS00178">
    <property type="entry name" value="AA_TRNA_LIGASE_I"/>
    <property type="match status" value="1"/>
</dbReference>
<evidence type="ECO:0000313" key="13">
    <source>
        <dbReference type="Proteomes" id="UP000291097"/>
    </source>
</evidence>
<evidence type="ECO:0000256" key="2">
    <source>
        <dbReference type="ARBA" id="ARBA00005594"/>
    </source>
</evidence>
<evidence type="ECO:0000256" key="8">
    <source>
        <dbReference type="ARBA" id="ARBA00023146"/>
    </source>
</evidence>
<dbReference type="Gene3D" id="3.40.50.620">
    <property type="entry name" value="HUPs"/>
    <property type="match status" value="2"/>
</dbReference>
<dbReference type="InterPro" id="IPR020751">
    <property type="entry name" value="aa-tRNA-synth_I_codon-bd_sub2"/>
</dbReference>
<dbReference type="InterPro" id="IPR014729">
    <property type="entry name" value="Rossmann-like_a/b/a_fold"/>
</dbReference>
<dbReference type="Pfam" id="PF01921">
    <property type="entry name" value="tRNA-synt_1f"/>
    <property type="match status" value="1"/>
</dbReference>
<keyword evidence="8 10" id="KW-0030">Aminoacyl-tRNA synthetase</keyword>
<evidence type="ECO:0000256" key="6">
    <source>
        <dbReference type="ARBA" id="ARBA00022840"/>
    </source>
</evidence>
<dbReference type="GO" id="GO:0005737">
    <property type="term" value="C:cytoplasm"/>
    <property type="evidence" value="ECO:0007669"/>
    <property type="project" value="UniProtKB-SubCell"/>
</dbReference>
<evidence type="ECO:0000313" key="12">
    <source>
        <dbReference type="EMBL" id="RZV11619.1"/>
    </source>
</evidence>
<feature type="short sequence motif" description="'HIGH' region" evidence="10">
    <location>
        <begin position="63"/>
        <end position="71"/>
    </location>
</feature>
<name>A0A482YFC8_9EURY</name>
<sequence length="566" mass="63784">MSTDGDADGNAADDPDSEAISPYTLQHEDASETRHAFWADTVADRIETREPDEPIVIKGGISPSGVPHLGNVNEIMRGYYVAEVLRDRGYEVRQVFTADDRDPLRGLPRTLCDLEGNLVDLGEVDAGALGRNLGAPYTDIPDPFGCCDSYGDHFSTIIQNSADAVDVPIELVSNTELYESGDLEDVTRFVLEHQDRAREVLSQYQDKVDEDYVPFNPICEECGKITETVTSVDADAGTVDYRCTDMDAGDQTIDGCGHEGTATLREGKLPWRFEWPAQWQLLGVDFEPFGKDHAEGSWPSGQDVARNVFEIQPPVPMVYEWFTLEGEPFSSSAGNVILVSDVLELLEPEVLRYFFAKDPSKARDFSIERLDQLVDEFDRLEAIYFGEIDADEDEQAFAERVYPFVVEEPREERIRLPYTFAAVLGMTDDPDLREEIARREGHIPDDAPEWAVEGALKRVERARNWARRTGNEFDYELKRSEIPAHDFDSDTEAALAELADFIEEGHEPDEIQGEIYEAAKRNDVDVGDFFGAGYRLFFDEDQGPKLGPFLAKVDQEFVVDRLRRER</sequence>
<dbReference type="SUPFAM" id="SSF48163">
    <property type="entry name" value="An anticodon-binding domain of class I aminoacyl-tRNA synthetases"/>
    <property type="match status" value="1"/>
</dbReference>
<dbReference type="AlphaFoldDB" id="A0A482YFC8"/>
<evidence type="ECO:0000256" key="9">
    <source>
        <dbReference type="ARBA" id="ARBA00048573"/>
    </source>
</evidence>
<feature type="short sequence motif" description="'KMSKS' region" evidence="10">
    <location>
        <begin position="328"/>
        <end position="332"/>
    </location>
</feature>
<dbReference type="GO" id="GO:0004824">
    <property type="term" value="F:lysine-tRNA ligase activity"/>
    <property type="evidence" value="ECO:0007669"/>
    <property type="project" value="UniProtKB-UniRule"/>
</dbReference>
<keyword evidence="5 10" id="KW-0547">Nucleotide-binding</keyword>
<evidence type="ECO:0000256" key="3">
    <source>
        <dbReference type="ARBA" id="ARBA00022490"/>
    </source>
</evidence>
<dbReference type="InterPro" id="IPR008925">
    <property type="entry name" value="aa_tRNA-synth_I_cd-bd_sf"/>
</dbReference>
<comment type="caution">
    <text evidence="12">The sequence shown here is derived from an EMBL/GenBank/DDBJ whole genome shotgun (WGS) entry which is preliminary data.</text>
</comment>
<evidence type="ECO:0000256" key="1">
    <source>
        <dbReference type="ARBA" id="ARBA00004496"/>
    </source>
</evidence>
<dbReference type="Gene3D" id="1.10.10.770">
    <property type="match status" value="1"/>
</dbReference>
<comment type="similarity">
    <text evidence="2 10">Belongs to the class-I aminoacyl-tRNA synthetase family.</text>
</comment>
<evidence type="ECO:0000256" key="11">
    <source>
        <dbReference type="SAM" id="MobiDB-lite"/>
    </source>
</evidence>
<dbReference type="InterPro" id="IPR001412">
    <property type="entry name" value="aa-tRNA-synth_I_CS"/>
</dbReference>